<reference evidence="1" key="1">
    <citation type="submission" date="2018-05" db="EMBL/GenBank/DDBJ databases">
        <authorList>
            <person name="Lanie J.A."/>
            <person name="Ng W.-L."/>
            <person name="Kazmierczak K.M."/>
            <person name="Andrzejewski T.M."/>
            <person name="Davidsen T.M."/>
            <person name="Wayne K.J."/>
            <person name="Tettelin H."/>
            <person name="Glass J.I."/>
            <person name="Rusch D."/>
            <person name="Podicherti R."/>
            <person name="Tsui H.-C.T."/>
            <person name="Winkler M.E."/>
        </authorList>
    </citation>
    <scope>NUCLEOTIDE SEQUENCE</scope>
</reference>
<accession>A0A382GPL0</accession>
<sequence length="44" mass="4823">MKGMGMIVNFAVLPCFLPKLHTLAAKEAHIIEKPRAAEIQSSMV</sequence>
<organism evidence="1">
    <name type="scientific">marine metagenome</name>
    <dbReference type="NCBI Taxonomy" id="408172"/>
    <lineage>
        <taxon>unclassified sequences</taxon>
        <taxon>metagenomes</taxon>
        <taxon>ecological metagenomes</taxon>
    </lineage>
</organism>
<dbReference type="EMBL" id="UINC01056559">
    <property type="protein sequence ID" value="SVB76735.1"/>
    <property type="molecule type" value="Genomic_DNA"/>
</dbReference>
<name>A0A382GPL0_9ZZZZ</name>
<protein>
    <submittedName>
        <fullName evidence="1">Uncharacterized protein</fullName>
    </submittedName>
</protein>
<proteinExistence type="predicted"/>
<gene>
    <name evidence="1" type="ORF">METZ01_LOCUS229589</name>
</gene>
<evidence type="ECO:0000313" key="1">
    <source>
        <dbReference type="EMBL" id="SVB76735.1"/>
    </source>
</evidence>
<feature type="non-terminal residue" evidence="1">
    <location>
        <position position="44"/>
    </location>
</feature>
<dbReference type="AlphaFoldDB" id="A0A382GPL0"/>